<sequence length="317" mass="36787">MKREICQICSNDIEPYCDYIYDDRYGYPKNYSLLKCKSCGHVVVAPKMTHNEIATLYTEYYPRNEMPAEMNTKSIFASKYKIYLEGKKTLCHYSIPSKSCCLDIGCGFGESLLYLKHKKCDVYGVEADENVLKMAEKYDLDVKIGLFEPADYSDQKFDYVTMSQVLEHMLNPIETVKGIHDILKPGGQLIFSVPNSQSLMAKLFKRKWINWHIPYHQQHFTKDSILVLAHKCGFEVESIKIITPTSWIIYQINHLLYYPSQGKVSVFWSYSYNNNLCSKLILTTTGIIDRLKLMAPIARLLDLFKLGESYVVMFRKQ</sequence>
<dbReference type="Pfam" id="PF13489">
    <property type="entry name" value="Methyltransf_23"/>
    <property type="match status" value="1"/>
</dbReference>
<dbReference type="PANTHER" id="PTHR43861">
    <property type="entry name" value="TRANS-ACONITATE 2-METHYLTRANSFERASE-RELATED"/>
    <property type="match status" value="1"/>
</dbReference>
<evidence type="ECO:0000313" key="2">
    <source>
        <dbReference type="Proteomes" id="UP000319335"/>
    </source>
</evidence>
<accession>A0A7Z8KLW4</accession>
<dbReference type="Gene3D" id="3.40.50.150">
    <property type="entry name" value="Vaccinia Virus protein VP39"/>
    <property type="match status" value="1"/>
</dbReference>
<dbReference type="RefSeq" id="WP_154810481.1">
    <property type="nucleotide sequence ID" value="NZ_VIAQ01000019.1"/>
</dbReference>
<dbReference type="Proteomes" id="UP000319335">
    <property type="component" value="Unassembled WGS sequence"/>
</dbReference>
<gene>
    <name evidence="1" type="ORF">FKV42_11635</name>
</gene>
<dbReference type="AlphaFoldDB" id="A0A7Z8KLW4"/>
<dbReference type="GO" id="GO:0032259">
    <property type="term" value="P:methylation"/>
    <property type="evidence" value="ECO:0007669"/>
    <property type="project" value="UniProtKB-KW"/>
</dbReference>
<evidence type="ECO:0000313" key="1">
    <source>
        <dbReference type="EMBL" id="TQD23858.1"/>
    </source>
</evidence>
<comment type="caution">
    <text evidence="1">The sequence shown here is derived from an EMBL/GenBank/DDBJ whole genome shotgun (WGS) entry which is preliminary data.</text>
</comment>
<dbReference type="InterPro" id="IPR029063">
    <property type="entry name" value="SAM-dependent_MTases_sf"/>
</dbReference>
<reference evidence="1 2" key="1">
    <citation type="submission" date="2019-06" db="EMBL/GenBank/DDBJ databases">
        <title>Draft genome sequence of Methanolobus vulcani B1d.</title>
        <authorList>
            <person name="Creighbaum A.J."/>
            <person name="Ticak T."/>
            <person name="Hariraju D."/>
            <person name="Arivett B.A."/>
            <person name="Ferguson D.J.Jr."/>
        </authorList>
    </citation>
    <scope>NUCLEOTIDE SEQUENCE [LARGE SCALE GENOMIC DNA]</scope>
    <source>
        <strain evidence="1 2">B1d</strain>
    </source>
</reference>
<dbReference type="CDD" id="cd02440">
    <property type="entry name" value="AdoMet_MTases"/>
    <property type="match status" value="1"/>
</dbReference>
<protein>
    <submittedName>
        <fullName evidence="1">Class I SAM-dependent methyltransferase</fullName>
    </submittedName>
</protein>
<dbReference type="SUPFAM" id="SSF53335">
    <property type="entry name" value="S-adenosyl-L-methionine-dependent methyltransferases"/>
    <property type="match status" value="1"/>
</dbReference>
<keyword evidence="1" id="KW-0489">Methyltransferase</keyword>
<dbReference type="GO" id="GO:0008168">
    <property type="term" value="F:methyltransferase activity"/>
    <property type="evidence" value="ECO:0007669"/>
    <property type="project" value="UniProtKB-KW"/>
</dbReference>
<keyword evidence="1" id="KW-0808">Transferase</keyword>
<name>A0A7Z8KLW4_9EURY</name>
<dbReference type="OrthoDB" id="30774at2157"/>
<dbReference type="EMBL" id="VIAQ01000019">
    <property type="protein sequence ID" value="TQD23858.1"/>
    <property type="molecule type" value="Genomic_DNA"/>
</dbReference>
<keyword evidence="2" id="KW-1185">Reference proteome</keyword>
<proteinExistence type="predicted"/>
<organism evidence="1 2">
    <name type="scientific">Methanolobus vulcani</name>
    <dbReference type="NCBI Taxonomy" id="38026"/>
    <lineage>
        <taxon>Archaea</taxon>
        <taxon>Methanobacteriati</taxon>
        <taxon>Methanobacteriota</taxon>
        <taxon>Stenosarchaea group</taxon>
        <taxon>Methanomicrobia</taxon>
        <taxon>Methanosarcinales</taxon>
        <taxon>Methanosarcinaceae</taxon>
        <taxon>Methanolobus</taxon>
    </lineage>
</organism>
<dbReference type="PANTHER" id="PTHR43861:SF6">
    <property type="entry name" value="METHYLTRANSFERASE TYPE 11"/>
    <property type="match status" value="1"/>
</dbReference>